<reference evidence="1" key="1">
    <citation type="submission" date="2025-08" db="UniProtKB">
        <authorList>
            <consortium name="Ensembl"/>
        </authorList>
    </citation>
    <scope>IDENTIFICATION</scope>
</reference>
<keyword evidence="2" id="KW-1185">Reference proteome</keyword>
<evidence type="ECO:0000313" key="1">
    <source>
        <dbReference type="Ensembl" id="ENSVKKP00000026682.1"/>
    </source>
</evidence>
<sequence>VPPTCPASGGGGTYAPFLLEDLNYWSLPGAFVVQLLNAAGTAFLGGRAVLAVAVLSLHSSSIFQPCPVNGDYCRAGTKRCQGDSQSNLPGRLLL</sequence>
<dbReference type="AlphaFoldDB" id="A0A8D2LSB3"/>
<proteinExistence type="predicted"/>
<protein>
    <submittedName>
        <fullName evidence="1">Uncharacterized protein</fullName>
    </submittedName>
</protein>
<name>A0A8D2LSB3_VARKO</name>
<evidence type="ECO:0000313" key="2">
    <source>
        <dbReference type="Proteomes" id="UP000694545"/>
    </source>
</evidence>
<organism evidence="1 2">
    <name type="scientific">Varanus komodoensis</name>
    <name type="common">Komodo dragon</name>
    <dbReference type="NCBI Taxonomy" id="61221"/>
    <lineage>
        <taxon>Eukaryota</taxon>
        <taxon>Metazoa</taxon>
        <taxon>Chordata</taxon>
        <taxon>Craniata</taxon>
        <taxon>Vertebrata</taxon>
        <taxon>Euteleostomi</taxon>
        <taxon>Lepidosauria</taxon>
        <taxon>Squamata</taxon>
        <taxon>Bifurcata</taxon>
        <taxon>Unidentata</taxon>
        <taxon>Episquamata</taxon>
        <taxon>Toxicofera</taxon>
        <taxon>Anguimorpha</taxon>
        <taxon>Paleoanguimorpha</taxon>
        <taxon>Varanoidea</taxon>
        <taxon>Varanidae</taxon>
        <taxon>Varanus</taxon>
    </lineage>
</organism>
<accession>A0A8D2LSB3</accession>
<dbReference type="Proteomes" id="UP000694545">
    <property type="component" value="Unplaced"/>
</dbReference>
<dbReference type="Ensembl" id="ENSVKKT00000027336.1">
    <property type="protein sequence ID" value="ENSVKKP00000026682.1"/>
    <property type="gene ID" value="ENSVKKG00000017394.1"/>
</dbReference>
<reference evidence="1" key="2">
    <citation type="submission" date="2025-09" db="UniProtKB">
        <authorList>
            <consortium name="Ensembl"/>
        </authorList>
    </citation>
    <scope>IDENTIFICATION</scope>
</reference>